<dbReference type="PANTHER" id="PTHR35007">
    <property type="entry name" value="INTEGRAL MEMBRANE PROTEIN-RELATED"/>
    <property type="match status" value="1"/>
</dbReference>
<accession>A0A6H9USX1</accession>
<dbReference type="RefSeq" id="WP_150955794.1">
    <property type="nucleotide sequence ID" value="NZ_VZRB01000034.1"/>
</dbReference>
<keyword evidence="4 6" id="KW-1133">Transmembrane helix</keyword>
<protein>
    <submittedName>
        <fullName evidence="8">Type II secretion system F family protein</fullName>
    </submittedName>
</protein>
<name>A0A6H9USX1_9ACTN</name>
<organism evidence="8 9">
    <name type="scientific">Streptomyces luteolifulvus</name>
    <dbReference type="NCBI Taxonomy" id="2615112"/>
    <lineage>
        <taxon>Bacteria</taxon>
        <taxon>Bacillati</taxon>
        <taxon>Actinomycetota</taxon>
        <taxon>Actinomycetes</taxon>
        <taxon>Kitasatosporales</taxon>
        <taxon>Streptomycetaceae</taxon>
        <taxon>Streptomyces</taxon>
    </lineage>
</organism>
<comment type="caution">
    <text evidence="8">The sequence shown here is derived from an EMBL/GenBank/DDBJ whole genome shotgun (WGS) entry which is preliminary data.</text>
</comment>
<feature type="transmembrane region" description="Helical" evidence="6">
    <location>
        <begin position="61"/>
        <end position="79"/>
    </location>
</feature>
<keyword evidence="3 6" id="KW-0812">Transmembrane</keyword>
<evidence type="ECO:0000313" key="8">
    <source>
        <dbReference type="EMBL" id="KAB1141152.1"/>
    </source>
</evidence>
<feature type="transmembrane region" description="Helical" evidence="6">
    <location>
        <begin position="85"/>
        <end position="102"/>
    </location>
</feature>
<dbReference type="InterPro" id="IPR018076">
    <property type="entry name" value="T2SS_GspF_dom"/>
</dbReference>
<dbReference type="PANTHER" id="PTHR35007:SF3">
    <property type="entry name" value="POSSIBLE CONSERVED ALANINE RICH MEMBRANE PROTEIN"/>
    <property type="match status" value="1"/>
</dbReference>
<evidence type="ECO:0000259" key="7">
    <source>
        <dbReference type="Pfam" id="PF00482"/>
    </source>
</evidence>
<sequence>MTISELALIAALFAVLAVVALIVLVREIRGRVPDPLKPRRQFAVRVQHARAELPEKWQARWRYLVSTAAIVTLAVWAYTGWPIHGLLAGTAVLGLPFVLNPGTSGQARIERLEALAQWLNHLAGVHTAGIGLPATIRSSAKNAPAPIAASVRALSERLRSGMEAHDAFDLFADEMADGVFDHVVLLFQSHAVYKGPGLADALEAMAVTIHQQAADARDVEADRAKVRKSARMVSIVVLIVVLGCMLNEAWSDWYQTPAGQVVLALLGGGFAWTLMMLRRIARTTPDPRLIEIDKHRTRDLVLGYAFGAGDTRPQAWATAAAAPARKEDPR</sequence>
<feature type="transmembrane region" description="Helical" evidence="6">
    <location>
        <begin position="6"/>
        <end position="25"/>
    </location>
</feature>
<reference evidence="8 9" key="1">
    <citation type="submission" date="2019-09" db="EMBL/GenBank/DDBJ databases">
        <title>Screening of Novel Bioactive Compounds from Soil-Associated.</title>
        <authorList>
            <person name="Zhao S."/>
        </authorList>
    </citation>
    <scope>NUCLEOTIDE SEQUENCE [LARGE SCALE GENOMIC DNA]</scope>
    <source>
        <strain evidence="8 9">HIT-DPA4</strain>
    </source>
</reference>
<dbReference type="AlphaFoldDB" id="A0A6H9USX1"/>
<evidence type="ECO:0000256" key="2">
    <source>
        <dbReference type="ARBA" id="ARBA00022475"/>
    </source>
</evidence>
<dbReference type="GO" id="GO:0005886">
    <property type="term" value="C:plasma membrane"/>
    <property type="evidence" value="ECO:0007669"/>
    <property type="project" value="UniProtKB-SubCell"/>
</dbReference>
<evidence type="ECO:0000256" key="6">
    <source>
        <dbReference type="SAM" id="Phobius"/>
    </source>
</evidence>
<dbReference type="Pfam" id="PF00482">
    <property type="entry name" value="T2SSF"/>
    <property type="match status" value="1"/>
</dbReference>
<keyword evidence="2" id="KW-1003">Cell membrane</keyword>
<evidence type="ECO:0000256" key="1">
    <source>
        <dbReference type="ARBA" id="ARBA00004651"/>
    </source>
</evidence>
<evidence type="ECO:0000256" key="5">
    <source>
        <dbReference type="ARBA" id="ARBA00023136"/>
    </source>
</evidence>
<keyword evidence="5 6" id="KW-0472">Membrane</keyword>
<feature type="domain" description="Type II secretion system protein GspF" evidence="7">
    <location>
        <begin position="118"/>
        <end position="242"/>
    </location>
</feature>
<evidence type="ECO:0000256" key="3">
    <source>
        <dbReference type="ARBA" id="ARBA00022692"/>
    </source>
</evidence>
<feature type="transmembrane region" description="Helical" evidence="6">
    <location>
        <begin position="257"/>
        <end position="277"/>
    </location>
</feature>
<proteinExistence type="predicted"/>
<comment type="subcellular location">
    <subcellularLocation>
        <location evidence="1">Cell membrane</location>
        <topology evidence="1">Multi-pass membrane protein</topology>
    </subcellularLocation>
</comment>
<evidence type="ECO:0000256" key="4">
    <source>
        <dbReference type="ARBA" id="ARBA00022989"/>
    </source>
</evidence>
<gene>
    <name evidence="8" type="ORF">F7R91_33645</name>
</gene>
<dbReference type="Proteomes" id="UP000442707">
    <property type="component" value="Unassembled WGS sequence"/>
</dbReference>
<evidence type="ECO:0000313" key="9">
    <source>
        <dbReference type="Proteomes" id="UP000442707"/>
    </source>
</evidence>
<feature type="transmembrane region" description="Helical" evidence="6">
    <location>
        <begin position="232"/>
        <end position="251"/>
    </location>
</feature>
<dbReference type="EMBL" id="VZRB01000034">
    <property type="protein sequence ID" value="KAB1141152.1"/>
    <property type="molecule type" value="Genomic_DNA"/>
</dbReference>
<keyword evidence="9" id="KW-1185">Reference proteome</keyword>